<gene>
    <name evidence="3" type="ORF">DLJ54_04280</name>
</gene>
<feature type="compositionally biased region" description="Polar residues" evidence="1">
    <location>
        <begin position="211"/>
        <end position="225"/>
    </location>
</feature>
<keyword evidence="2" id="KW-1133">Transmembrane helix</keyword>
<dbReference type="EMBL" id="QHCV01000032">
    <property type="protein sequence ID" value="RAV32220.1"/>
    <property type="molecule type" value="Genomic_DNA"/>
</dbReference>
<keyword evidence="2" id="KW-0472">Membrane</keyword>
<proteinExistence type="predicted"/>
<organism evidence="3 4">
    <name type="scientific">Corynebacterium heidelbergense</name>
    <dbReference type="NCBI Taxonomy" id="2055947"/>
    <lineage>
        <taxon>Bacteria</taxon>
        <taxon>Bacillati</taxon>
        <taxon>Actinomycetota</taxon>
        <taxon>Actinomycetes</taxon>
        <taxon>Mycobacteriales</taxon>
        <taxon>Corynebacteriaceae</taxon>
        <taxon>Corynebacterium</taxon>
    </lineage>
</organism>
<accession>A0A364V6E1</accession>
<reference evidence="3 4" key="1">
    <citation type="journal article" date="2018" name="Syst. Appl. Microbiol.">
        <title>Corynebacterium heidelbergense sp. nov., isolated from the preen glands of Egyptian geese (Alopochen aegyptiacus).</title>
        <authorList>
            <person name="Braun M.S."/>
            <person name="Wang E."/>
            <person name="Zimmermann S."/>
            <person name="Wink M."/>
        </authorList>
    </citation>
    <scope>NUCLEOTIDE SEQUENCE [LARGE SCALE GENOMIC DNA]</scope>
    <source>
        <strain evidence="3 4">647</strain>
    </source>
</reference>
<evidence type="ECO:0000313" key="3">
    <source>
        <dbReference type="EMBL" id="RAV32220.1"/>
    </source>
</evidence>
<dbReference type="AlphaFoldDB" id="A0A364V6E1"/>
<sequence>MARFPLVLPGVSACLVLFMLVGLLPKWVTASASETQETIGNRTTYGAQCSFNAFGKYDCELTRTIISNRPWDSKQPSIDTQNFGFSQDHVAILFLLSIALLVGATILLLTNLRRWAPLPMALSGLLLAMNAVSALSVDIFQDFSAYLTEHGGRAAETTLPDEYTNGPTFIVFAMIAVAVMILVWAAFCGLAQGLPMRQAAPKSQRAGSMAPSASAQWGSSSTHSGFGTPPHQQSARQQRVQQPGARHRRSEQ</sequence>
<evidence type="ECO:0000256" key="1">
    <source>
        <dbReference type="SAM" id="MobiDB-lite"/>
    </source>
</evidence>
<keyword evidence="4" id="KW-1185">Reference proteome</keyword>
<feature type="compositionally biased region" description="Low complexity" evidence="1">
    <location>
        <begin position="232"/>
        <end position="242"/>
    </location>
</feature>
<name>A0A364V6E1_9CORY</name>
<feature type="transmembrane region" description="Helical" evidence="2">
    <location>
        <begin position="121"/>
        <end position="140"/>
    </location>
</feature>
<evidence type="ECO:0000313" key="4">
    <source>
        <dbReference type="Proteomes" id="UP000251577"/>
    </source>
</evidence>
<dbReference type="Proteomes" id="UP000251577">
    <property type="component" value="Unassembled WGS sequence"/>
</dbReference>
<feature type="region of interest" description="Disordered" evidence="1">
    <location>
        <begin position="202"/>
        <end position="252"/>
    </location>
</feature>
<feature type="transmembrane region" description="Helical" evidence="2">
    <location>
        <begin position="169"/>
        <end position="194"/>
    </location>
</feature>
<protein>
    <submittedName>
        <fullName evidence="3">Uncharacterized protein</fullName>
    </submittedName>
</protein>
<comment type="caution">
    <text evidence="3">The sequence shown here is derived from an EMBL/GenBank/DDBJ whole genome shotgun (WGS) entry which is preliminary data.</text>
</comment>
<keyword evidence="2" id="KW-0812">Transmembrane</keyword>
<feature type="transmembrane region" description="Helical" evidence="2">
    <location>
        <begin position="90"/>
        <end position="109"/>
    </location>
</feature>
<evidence type="ECO:0000256" key="2">
    <source>
        <dbReference type="SAM" id="Phobius"/>
    </source>
</evidence>